<reference evidence="1 2" key="1">
    <citation type="submission" date="2021-03" db="EMBL/GenBank/DDBJ databases">
        <title>Assistant Professor.</title>
        <authorList>
            <person name="Huq M.A."/>
        </authorList>
    </citation>
    <scope>NUCLEOTIDE SEQUENCE [LARGE SCALE GENOMIC DNA]</scope>
    <source>
        <strain evidence="1 2">MAH-29</strain>
    </source>
</reference>
<protein>
    <recommendedName>
        <fullName evidence="3">Porin</fullName>
    </recommendedName>
</protein>
<dbReference type="RefSeq" id="WP_209138344.1">
    <property type="nucleotide sequence ID" value="NZ_JAGHKO010000001.1"/>
</dbReference>
<organism evidence="1 2">
    <name type="scientific">Niastella soli</name>
    <dbReference type="NCBI Taxonomy" id="2821487"/>
    <lineage>
        <taxon>Bacteria</taxon>
        <taxon>Pseudomonadati</taxon>
        <taxon>Bacteroidota</taxon>
        <taxon>Chitinophagia</taxon>
        <taxon>Chitinophagales</taxon>
        <taxon>Chitinophagaceae</taxon>
        <taxon>Niastella</taxon>
    </lineage>
</organism>
<keyword evidence="2" id="KW-1185">Reference proteome</keyword>
<dbReference type="InterPro" id="IPR023614">
    <property type="entry name" value="Porin_dom_sf"/>
</dbReference>
<accession>A0ABS3YR69</accession>
<evidence type="ECO:0000313" key="2">
    <source>
        <dbReference type="Proteomes" id="UP000677244"/>
    </source>
</evidence>
<dbReference type="EMBL" id="JAGHKO010000001">
    <property type="protein sequence ID" value="MBO9200293.1"/>
    <property type="molecule type" value="Genomic_DNA"/>
</dbReference>
<comment type="caution">
    <text evidence="1">The sequence shown here is derived from an EMBL/GenBank/DDBJ whole genome shotgun (WGS) entry which is preliminary data.</text>
</comment>
<dbReference type="Proteomes" id="UP000677244">
    <property type="component" value="Unassembled WGS sequence"/>
</dbReference>
<proteinExistence type="predicted"/>
<name>A0ABS3YR69_9BACT</name>
<evidence type="ECO:0000313" key="1">
    <source>
        <dbReference type="EMBL" id="MBO9200293.1"/>
    </source>
</evidence>
<gene>
    <name evidence="1" type="ORF">J7I42_08490</name>
</gene>
<dbReference type="SUPFAM" id="SSF56935">
    <property type="entry name" value="Porins"/>
    <property type="match status" value="1"/>
</dbReference>
<sequence>MGPVYLPVTTFYRKLIVILFLLPVTHTLHAQFLTDMIDTTTSLGKGILQLYKKFDHVYITGYIQPQFQVAQQKGTHSFSGGDFAPNSSSRFTIRRGRLRFDYAHMNKEDQVSLYFVFQFDGSERGVFIRDFWGRIFENKWQVFQLTTGMFARPFGYEVNLGSADRESLERGRMSQTLMKVERDLGAMVSFEPRRPDHPLHYLKLDAGFFNGQGLNATQEYDSFKDFIARASWKPYPLSKALFISGGLSYFNGGLFQNTKYTYEINKDVAGKKEFVVDSVDGNFGRKAPRKYYGADMQLKWKHPYGATELRLEYWRGTQTASASTTETPPTLLLEPYYVRKFDGAFAYLLQNIVNNQHQLGVKFDWYDPNTEVKGQEIGQGGNNINATNIKYTTVSVGYNYSINENVRLMLWYDFVKNESTSLTGYTGDIKDNVFTTRLQFRF</sequence>
<dbReference type="Gene3D" id="2.40.160.10">
    <property type="entry name" value="Porin"/>
    <property type="match status" value="1"/>
</dbReference>
<evidence type="ECO:0008006" key="3">
    <source>
        <dbReference type="Google" id="ProtNLM"/>
    </source>
</evidence>